<dbReference type="AlphaFoldDB" id="A0ABD3HPE6"/>
<evidence type="ECO:0000313" key="3">
    <source>
        <dbReference type="Proteomes" id="UP001633002"/>
    </source>
</evidence>
<name>A0ABD3HPE6_9MARC</name>
<gene>
    <name evidence="2" type="ORF">R1sor_005898</name>
</gene>
<feature type="region of interest" description="Disordered" evidence="1">
    <location>
        <begin position="274"/>
        <end position="297"/>
    </location>
</feature>
<evidence type="ECO:0000256" key="1">
    <source>
        <dbReference type="SAM" id="MobiDB-lite"/>
    </source>
</evidence>
<dbReference type="EMBL" id="JBJQOH010000003">
    <property type="protein sequence ID" value="KAL3692247.1"/>
    <property type="molecule type" value="Genomic_DNA"/>
</dbReference>
<dbReference type="Proteomes" id="UP001633002">
    <property type="component" value="Unassembled WGS sequence"/>
</dbReference>
<sequence length="297" mass="33124">MASTSILPLKRSVPSNSVSTEDITQGGCNIGIEGLECYALSAYGNYLRVTLGRMDNGRDGDFRALHCDVTDKECLNTITVSCTDPVTCDTFATQLRRGNYLKISNFTLSSKSRKRFEKGDLKTIIKLNPSSKVAVAHAWNPPARPIFFPKDTVASLRLRMQMRYETGDVAVVCIGDIGENNCTYRINVTDGMADEDTMHVILDGSFHQDYETLHRKFTIELVGIDDIGPHRNPLQVPAAPTIPLIEDVPRQIEHCIATNLEDTGSTTYHTSEYRMEEGHEVTKEERSKESMEEGDNI</sequence>
<evidence type="ECO:0000313" key="2">
    <source>
        <dbReference type="EMBL" id="KAL3692247.1"/>
    </source>
</evidence>
<feature type="compositionally biased region" description="Basic and acidic residues" evidence="1">
    <location>
        <begin position="274"/>
        <end position="291"/>
    </location>
</feature>
<keyword evidence="3" id="KW-1185">Reference proteome</keyword>
<protein>
    <submittedName>
        <fullName evidence="2">Uncharacterized protein</fullName>
    </submittedName>
</protein>
<comment type="caution">
    <text evidence="2">The sequence shown here is derived from an EMBL/GenBank/DDBJ whole genome shotgun (WGS) entry which is preliminary data.</text>
</comment>
<reference evidence="2 3" key="1">
    <citation type="submission" date="2024-09" db="EMBL/GenBank/DDBJ databases">
        <title>Chromosome-scale assembly of Riccia sorocarpa.</title>
        <authorList>
            <person name="Paukszto L."/>
        </authorList>
    </citation>
    <scope>NUCLEOTIDE SEQUENCE [LARGE SCALE GENOMIC DNA]</scope>
    <source>
        <strain evidence="2">LP-2024</strain>
        <tissue evidence="2">Aerial parts of the thallus</tissue>
    </source>
</reference>
<organism evidence="2 3">
    <name type="scientific">Riccia sorocarpa</name>
    <dbReference type="NCBI Taxonomy" id="122646"/>
    <lineage>
        <taxon>Eukaryota</taxon>
        <taxon>Viridiplantae</taxon>
        <taxon>Streptophyta</taxon>
        <taxon>Embryophyta</taxon>
        <taxon>Marchantiophyta</taxon>
        <taxon>Marchantiopsida</taxon>
        <taxon>Marchantiidae</taxon>
        <taxon>Marchantiales</taxon>
        <taxon>Ricciaceae</taxon>
        <taxon>Riccia</taxon>
    </lineage>
</organism>
<proteinExistence type="predicted"/>
<accession>A0ABD3HPE6</accession>